<organism evidence="1 2">
    <name type="scientific">Zingiber officinale</name>
    <name type="common">Ginger</name>
    <name type="synonym">Amomum zingiber</name>
    <dbReference type="NCBI Taxonomy" id="94328"/>
    <lineage>
        <taxon>Eukaryota</taxon>
        <taxon>Viridiplantae</taxon>
        <taxon>Streptophyta</taxon>
        <taxon>Embryophyta</taxon>
        <taxon>Tracheophyta</taxon>
        <taxon>Spermatophyta</taxon>
        <taxon>Magnoliopsida</taxon>
        <taxon>Liliopsida</taxon>
        <taxon>Zingiberales</taxon>
        <taxon>Zingiberaceae</taxon>
        <taxon>Zingiber</taxon>
    </lineage>
</organism>
<dbReference type="AlphaFoldDB" id="A0A8J5IC39"/>
<accession>A0A8J5IC39</accession>
<dbReference type="EMBL" id="JACMSC010000002">
    <property type="protein sequence ID" value="KAG6531409.1"/>
    <property type="molecule type" value="Genomic_DNA"/>
</dbReference>
<evidence type="ECO:0000313" key="2">
    <source>
        <dbReference type="Proteomes" id="UP000734854"/>
    </source>
</evidence>
<proteinExistence type="predicted"/>
<evidence type="ECO:0000313" key="1">
    <source>
        <dbReference type="EMBL" id="KAG6531409.1"/>
    </source>
</evidence>
<keyword evidence="2" id="KW-1185">Reference proteome</keyword>
<comment type="caution">
    <text evidence="1">The sequence shown here is derived from an EMBL/GenBank/DDBJ whole genome shotgun (WGS) entry which is preliminary data.</text>
</comment>
<dbReference type="Proteomes" id="UP000734854">
    <property type="component" value="Unassembled WGS sequence"/>
</dbReference>
<name>A0A8J5IC39_ZINOF</name>
<reference evidence="1 2" key="1">
    <citation type="submission" date="2020-08" db="EMBL/GenBank/DDBJ databases">
        <title>Plant Genome Project.</title>
        <authorList>
            <person name="Zhang R.-G."/>
        </authorList>
    </citation>
    <scope>NUCLEOTIDE SEQUENCE [LARGE SCALE GENOMIC DNA]</scope>
    <source>
        <tissue evidence="1">Rhizome</tissue>
    </source>
</reference>
<protein>
    <submittedName>
        <fullName evidence="1">Uncharacterized protein</fullName>
    </submittedName>
</protein>
<sequence>MVASSVIHDQDLYFSVLVFTPVPGPPLISPLFVVLHNNTPAYSSSFPSIPSSSTITKRSIVADFISSLSALSIPAPSITSWWSATSLYSPVSPTCLLLGRVFLDDACSQASPFCKDN</sequence>
<gene>
    <name evidence="1" type="ORF">ZIOFF_005215</name>
</gene>